<proteinExistence type="predicted"/>
<keyword evidence="3" id="KW-1185">Reference proteome</keyword>
<dbReference type="PANTHER" id="PTHR42695:SF5">
    <property type="entry name" value="GLUTAMINE AMIDOTRANSFERASE YLR126C-RELATED"/>
    <property type="match status" value="1"/>
</dbReference>
<dbReference type="RefSeq" id="WP_109458661.1">
    <property type="nucleotide sequence ID" value="NZ_QFBC01000004.1"/>
</dbReference>
<name>A0A2U2DSQ0_9HYPH</name>
<feature type="domain" description="Glutamine amidotransferase" evidence="1">
    <location>
        <begin position="21"/>
        <end position="182"/>
    </location>
</feature>
<dbReference type="InterPro" id="IPR029062">
    <property type="entry name" value="Class_I_gatase-like"/>
</dbReference>
<reference evidence="2 3" key="1">
    <citation type="submission" date="2018-05" db="EMBL/GenBank/DDBJ databases">
        <title>The draft genome of strain NS-104.</title>
        <authorList>
            <person name="Hang P."/>
            <person name="Jiang J."/>
        </authorList>
    </citation>
    <scope>NUCLEOTIDE SEQUENCE [LARGE SCALE GENOMIC DNA]</scope>
    <source>
        <strain evidence="2 3">NS-104</strain>
    </source>
</reference>
<dbReference type="EMBL" id="QFBC01000004">
    <property type="protein sequence ID" value="PWE56343.1"/>
    <property type="molecule type" value="Genomic_DNA"/>
</dbReference>
<dbReference type="Pfam" id="PF00117">
    <property type="entry name" value="GATase"/>
    <property type="match status" value="1"/>
</dbReference>
<dbReference type="SUPFAM" id="SSF52317">
    <property type="entry name" value="Class I glutamine amidotransferase-like"/>
    <property type="match status" value="1"/>
</dbReference>
<comment type="caution">
    <text evidence="2">The sequence shown here is derived from an EMBL/GenBank/DDBJ whole genome shotgun (WGS) entry which is preliminary data.</text>
</comment>
<dbReference type="Gene3D" id="3.40.50.880">
    <property type="match status" value="1"/>
</dbReference>
<dbReference type="Proteomes" id="UP000245252">
    <property type="component" value="Unassembled WGS sequence"/>
</dbReference>
<dbReference type="PANTHER" id="PTHR42695">
    <property type="entry name" value="GLUTAMINE AMIDOTRANSFERASE YLR126C-RELATED"/>
    <property type="match status" value="1"/>
</dbReference>
<sequence length="247" mass="26159">MRVAVVENTVVSHLGQVGVALSEAGAKVEIFQPWNGGALPALDDHDALVVLGGEQSAIDDHTHPYLPALAALMRGFGDAGKSVLGICLGSQILARGYGGDNILGQTVEFGWHDIRTTPAGQDDPVLSAAGEDFPIFEWHSDTFTLPEGAVHLASSGKVSNQAFRIGRAAYGTQFHFEASTTVVDDWRQKLPQVMETLHPGWLEQHPELAVARGVPADAAGLALARAWVATIKVAEAAETQKELLAGE</sequence>
<dbReference type="CDD" id="cd01741">
    <property type="entry name" value="GATase1_1"/>
    <property type="match status" value="1"/>
</dbReference>
<dbReference type="GO" id="GO:0005829">
    <property type="term" value="C:cytosol"/>
    <property type="evidence" value="ECO:0007669"/>
    <property type="project" value="TreeGrafter"/>
</dbReference>
<evidence type="ECO:0000313" key="2">
    <source>
        <dbReference type="EMBL" id="PWE56343.1"/>
    </source>
</evidence>
<organism evidence="2 3">
    <name type="scientific">Metarhizobium album</name>
    <dbReference type="NCBI Taxonomy" id="2182425"/>
    <lineage>
        <taxon>Bacteria</taxon>
        <taxon>Pseudomonadati</taxon>
        <taxon>Pseudomonadota</taxon>
        <taxon>Alphaproteobacteria</taxon>
        <taxon>Hyphomicrobiales</taxon>
        <taxon>Rhizobiaceae</taxon>
        <taxon>Metarhizobium</taxon>
    </lineage>
</organism>
<dbReference type="OrthoDB" id="9794816at2"/>
<evidence type="ECO:0000259" key="1">
    <source>
        <dbReference type="Pfam" id="PF00117"/>
    </source>
</evidence>
<evidence type="ECO:0000313" key="3">
    <source>
        <dbReference type="Proteomes" id="UP000245252"/>
    </source>
</evidence>
<accession>A0A2U2DSQ0</accession>
<gene>
    <name evidence="2" type="ORF">DEM27_11805</name>
</gene>
<protein>
    <submittedName>
        <fullName evidence="2">GMP synthase</fullName>
    </submittedName>
</protein>
<dbReference type="AlphaFoldDB" id="A0A2U2DSQ0"/>
<dbReference type="InterPro" id="IPR017926">
    <property type="entry name" value="GATASE"/>
</dbReference>
<dbReference type="InterPro" id="IPR044992">
    <property type="entry name" value="ChyE-like"/>
</dbReference>
<dbReference type="PROSITE" id="PS51273">
    <property type="entry name" value="GATASE_TYPE_1"/>
    <property type="match status" value="1"/>
</dbReference>